<dbReference type="HOGENOM" id="CLU_555714_0_0_1"/>
<dbReference type="InterPro" id="IPR027417">
    <property type="entry name" value="P-loop_NTPase"/>
</dbReference>
<protein>
    <submittedName>
        <fullName evidence="1">Uncharacterized protein</fullName>
    </submittedName>
</protein>
<sequence length="491" mass="55566">MLARLHLLLSATRSFTEPPGLRNSAFPYLRTLITYSMNKLILTKGVFPVPNSKYLRCRSGPNPPRNQSWCLTYQPDNPVHDLIASQFDRSRNVITSTLCFFSISTEQCLGIRHLLQGRRIQGDDEPNATPIVISLDARFGAQSDHLTDMVEIGYGYNQQLFHNATIASCAQQYKAPILWYATGAERLDFPPLVILQEFMKRVQSQMGLADAPRICEVFDLIAVTETGRVSSWDSLQWSWDAQSDPTRPREQAPFERDNIWDDNPRECNSSHSKALYRATRYRNDPSRFVCVVQAESVTAGMPTLIRTCTVPADDGPRCRMAQALRATTATTGYFSIGAGETHAIRLGSKDLGKRIAKDSERVAQETVQRFQYTGGLHSRFNVNQDLYDIRTTGWERMLEVAIHTWQYMRMSEVGSNLNQAVIPPIEAVKRFRNCPPPSPAFVGQEGALKKIEKSFWDEIEDQHVFVLYGLGGGDKTQVALKFAQIYRNKQQ</sequence>
<accession>L8WHK5</accession>
<dbReference type="STRING" id="983506.L8WHK5"/>
<comment type="caution">
    <text evidence="1">The sequence shown here is derived from an EMBL/GenBank/DDBJ whole genome shotgun (WGS) entry which is preliminary data.</text>
</comment>
<dbReference type="EMBL" id="AFRT01002492">
    <property type="protein sequence ID" value="ELU37701.1"/>
    <property type="molecule type" value="Genomic_DNA"/>
</dbReference>
<dbReference type="OrthoDB" id="630895at2759"/>
<dbReference type="AlphaFoldDB" id="L8WHK5"/>
<reference evidence="1 2" key="1">
    <citation type="journal article" date="2013" name="Nat. Commun.">
        <title>The evolution and pathogenic mechanisms of the rice sheath blight pathogen.</title>
        <authorList>
            <person name="Zheng A."/>
            <person name="Lin R."/>
            <person name="Xu L."/>
            <person name="Qin P."/>
            <person name="Tang C."/>
            <person name="Ai P."/>
            <person name="Zhang D."/>
            <person name="Liu Y."/>
            <person name="Sun Z."/>
            <person name="Feng H."/>
            <person name="Wang Y."/>
            <person name="Chen Y."/>
            <person name="Liang X."/>
            <person name="Fu R."/>
            <person name="Li Q."/>
            <person name="Zhang J."/>
            <person name="Yu X."/>
            <person name="Xie Z."/>
            <person name="Ding L."/>
            <person name="Guan P."/>
            <person name="Tang J."/>
            <person name="Liang Y."/>
            <person name="Wang S."/>
            <person name="Deng Q."/>
            <person name="Li S."/>
            <person name="Zhu J."/>
            <person name="Wang L."/>
            <person name="Liu H."/>
            <person name="Li P."/>
        </authorList>
    </citation>
    <scope>NUCLEOTIDE SEQUENCE [LARGE SCALE GENOMIC DNA]</scope>
    <source>
        <strain evidence="2">AG-1 IA</strain>
    </source>
</reference>
<evidence type="ECO:0000313" key="2">
    <source>
        <dbReference type="Proteomes" id="UP000011668"/>
    </source>
</evidence>
<dbReference type="Gene3D" id="3.40.50.300">
    <property type="entry name" value="P-loop containing nucleotide triphosphate hydrolases"/>
    <property type="match status" value="1"/>
</dbReference>
<gene>
    <name evidence="1" type="ORF">AG1IA_08273</name>
</gene>
<name>L8WHK5_THACA</name>
<organism evidence="1 2">
    <name type="scientific">Thanatephorus cucumeris (strain AG1-IA)</name>
    <name type="common">Rice sheath blight fungus</name>
    <name type="synonym">Rhizoctonia solani</name>
    <dbReference type="NCBI Taxonomy" id="983506"/>
    <lineage>
        <taxon>Eukaryota</taxon>
        <taxon>Fungi</taxon>
        <taxon>Dikarya</taxon>
        <taxon>Basidiomycota</taxon>
        <taxon>Agaricomycotina</taxon>
        <taxon>Agaricomycetes</taxon>
        <taxon>Cantharellales</taxon>
        <taxon>Ceratobasidiaceae</taxon>
        <taxon>Rhizoctonia</taxon>
        <taxon>Rhizoctonia solani AG-1</taxon>
    </lineage>
</organism>
<keyword evidence="2" id="KW-1185">Reference proteome</keyword>
<evidence type="ECO:0000313" key="1">
    <source>
        <dbReference type="EMBL" id="ELU37701.1"/>
    </source>
</evidence>
<dbReference type="Proteomes" id="UP000011668">
    <property type="component" value="Unassembled WGS sequence"/>
</dbReference>
<proteinExistence type="predicted"/>